<evidence type="ECO:0000313" key="3">
    <source>
        <dbReference type="Proteomes" id="UP000555728"/>
    </source>
</evidence>
<sequence length="111" mass="12006">MTHQAQAQTRRRLAQPWRKAASQHPQTPPAASRARPDPRAGASVARPARPVSPCSGGTPSQVWDCDHEPDLNSVLTDPIVGLVMSRDGLSIEEVAGIARRTRQRLLEARAG</sequence>
<evidence type="ECO:0000256" key="1">
    <source>
        <dbReference type="SAM" id="MobiDB-lite"/>
    </source>
</evidence>
<dbReference type="AlphaFoldDB" id="A0A7W6RZL0"/>
<feature type="region of interest" description="Disordered" evidence="1">
    <location>
        <begin position="1"/>
        <end position="61"/>
    </location>
</feature>
<proteinExistence type="predicted"/>
<protein>
    <submittedName>
        <fullName evidence="2">Uncharacterized protein</fullName>
    </submittedName>
</protein>
<comment type="caution">
    <text evidence="2">The sequence shown here is derived from an EMBL/GenBank/DDBJ whole genome shotgun (WGS) entry which is preliminary data.</text>
</comment>
<evidence type="ECO:0000313" key="2">
    <source>
        <dbReference type="EMBL" id="MBB4285462.1"/>
    </source>
</evidence>
<name>A0A7W6RZL0_9PROT</name>
<keyword evidence="3" id="KW-1185">Reference proteome</keyword>
<dbReference type="EMBL" id="JACIGI010000007">
    <property type="protein sequence ID" value="MBB4285462.1"/>
    <property type="molecule type" value="Genomic_DNA"/>
</dbReference>
<organism evidence="2 3">
    <name type="scientific">Roseospira goensis</name>
    <dbReference type="NCBI Taxonomy" id="391922"/>
    <lineage>
        <taxon>Bacteria</taxon>
        <taxon>Pseudomonadati</taxon>
        <taxon>Pseudomonadota</taxon>
        <taxon>Alphaproteobacteria</taxon>
        <taxon>Rhodospirillales</taxon>
        <taxon>Rhodospirillaceae</taxon>
        <taxon>Roseospira</taxon>
    </lineage>
</organism>
<dbReference type="Proteomes" id="UP000555728">
    <property type="component" value="Unassembled WGS sequence"/>
</dbReference>
<accession>A0A7W6RZL0</accession>
<reference evidence="2 3" key="1">
    <citation type="submission" date="2020-08" db="EMBL/GenBank/DDBJ databases">
        <title>Genome sequencing of Purple Non-Sulfur Bacteria from various extreme environments.</title>
        <authorList>
            <person name="Mayer M."/>
        </authorList>
    </citation>
    <scope>NUCLEOTIDE SEQUENCE [LARGE SCALE GENOMIC DNA]</scope>
    <source>
        <strain evidence="2 3">JA135</strain>
    </source>
</reference>
<dbReference type="RefSeq" id="WP_184432677.1">
    <property type="nucleotide sequence ID" value="NZ_JACIGI010000007.1"/>
</dbReference>
<gene>
    <name evidence="2" type="ORF">GGD88_001180</name>
</gene>